<name>A0AAE1D7Q1_9GAST</name>
<sequence>MVLSKSGCRRPISIETLLRFYGDSDCKNGEFIRPAESIGSEDLAIFKNVQKAANLGYCTKGTKTHDSLEVMGSIALQEQPHLGFVRLPTHLSSSPGSIHQSDVLEATLVADVFSCEHKAEA</sequence>
<dbReference type="EMBL" id="JAWDGP010005075">
    <property type="protein sequence ID" value="KAK3759810.1"/>
    <property type="molecule type" value="Genomic_DNA"/>
</dbReference>
<keyword evidence="2" id="KW-1185">Reference proteome</keyword>
<proteinExistence type="predicted"/>
<organism evidence="1 2">
    <name type="scientific">Elysia crispata</name>
    <name type="common">lettuce slug</name>
    <dbReference type="NCBI Taxonomy" id="231223"/>
    <lineage>
        <taxon>Eukaryota</taxon>
        <taxon>Metazoa</taxon>
        <taxon>Spiralia</taxon>
        <taxon>Lophotrochozoa</taxon>
        <taxon>Mollusca</taxon>
        <taxon>Gastropoda</taxon>
        <taxon>Heterobranchia</taxon>
        <taxon>Euthyneura</taxon>
        <taxon>Panpulmonata</taxon>
        <taxon>Sacoglossa</taxon>
        <taxon>Placobranchoidea</taxon>
        <taxon>Plakobranchidae</taxon>
        <taxon>Elysia</taxon>
    </lineage>
</organism>
<dbReference type="AlphaFoldDB" id="A0AAE1D7Q1"/>
<comment type="caution">
    <text evidence="1">The sequence shown here is derived from an EMBL/GenBank/DDBJ whole genome shotgun (WGS) entry which is preliminary data.</text>
</comment>
<evidence type="ECO:0000313" key="1">
    <source>
        <dbReference type="EMBL" id="KAK3759810.1"/>
    </source>
</evidence>
<evidence type="ECO:0000313" key="2">
    <source>
        <dbReference type="Proteomes" id="UP001283361"/>
    </source>
</evidence>
<gene>
    <name evidence="1" type="ORF">RRG08_041763</name>
</gene>
<reference evidence="1" key="1">
    <citation type="journal article" date="2023" name="G3 (Bethesda)">
        <title>A reference genome for the long-term kleptoplast-retaining sea slug Elysia crispata morphotype clarki.</title>
        <authorList>
            <person name="Eastman K.E."/>
            <person name="Pendleton A.L."/>
            <person name="Shaikh M.A."/>
            <person name="Suttiyut T."/>
            <person name="Ogas R."/>
            <person name="Tomko P."/>
            <person name="Gavelis G."/>
            <person name="Widhalm J.R."/>
            <person name="Wisecaver J.H."/>
        </authorList>
    </citation>
    <scope>NUCLEOTIDE SEQUENCE</scope>
    <source>
        <strain evidence="1">ECLA1</strain>
    </source>
</reference>
<protein>
    <submittedName>
        <fullName evidence="1">Uncharacterized protein</fullName>
    </submittedName>
</protein>
<dbReference type="Proteomes" id="UP001283361">
    <property type="component" value="Unassembled WGS sequence"/>
</dbReference>
<accession>A0AAE1D7Q1</accession>